<protein>
    <submittedName>
        <fullName evidence="1">Uncharacterized protein</fullName>
    </submittedName>
</protein>
<dbReference type="Proteomes" id="UP000688137">
    <property type="component" value="Unassembled WGS sequence"/>
</dbReference>
<accession>A0A8S1QDQ4</accession>
<proteinExistence type="predicted"/>
<evidence type="ECO:0000313" key="2">
    <source>
        <dbReference type="Proteomes" id="UP000688137"/>
    </source>
</evidence>
<dbReference type="AlphaFoldDB" id="A0A8S1QDQ4"/>
<dbReference type="EMBL" id="CAJJDM010000162">
    <property type="protein sequence ID" value="CAD8113862.1"/>
    <property type="molecule type" value="Genomic_DNA"/>
</dbReference>
<organism evidence="1 2">
    <name type="scientific">Paramecium primaurelia</name>
    <dbReference type="NCBI Taxonomy" id="5886"/>
    <lineage>
        <taxon>Eukaryota</taxon>
        <taxon>Sar</taxon>
        <taxon>Alveolata</taxon>
        <taxon>Ciliophora</taxon>
        <taxon>Intramacronucleata</taxon>
        <taxon>Oligohymenophorea</taxon>
        <taxon>Peniculida</taxon>
        <taxon>Parameciidae</taxon>
        <taxon>Paramecium</taxon>
    </lineage>
</organism>
<dbReference type="OMA" id="HFLKMEA"/>
<keyword evidence="2" id="KW-1185">Reference proteome</keyword>
<gene>
    <name evidence="1" type="ORF">PPRIM_AZ9-3.1.T1570027</name>
</gene>
<sequence length="109" mass="12481">MNYVYKRSKRSYIKSSSQTKKLLAELVLIQGLNIKNAAQRLQIKYATAKSIIIYYKQNVIKQQKICKSAKRCSYASIKSAISYSIVSKIAGQEVNSRNIHFLKMEATKQ</sequence>
<name>A0A8S1QDQ4_PARPR</name>
<evidence type="ECO:0000313" key="1">
    <source>
        <dbReference type="EMBL" id="CAD8113862.1"/>
    </source>
</evidence>
<reference evidence="1" key="1">
    <citation type="submission" date="2021-01" db="EMBL/GenBank/DDBJ databases">
        <authorList>
            <consortium name="Genoscope - CEA"/>
            <person name="William W."/>
        </authorList>
    </citation>
    <scope>NUCLEOTIDE SEQUENCE</scope>
</reference>
<comment type="caution">
    <text evidence="1">The sequence shown here is derived from an EMBL/GenBank/DDBJ whole genome shotgun (WGS) entry which is preliminary data.</text>
</comment>